<dbReference type="InterPro" id="IPR036259">
    <property type="entry name" value="MFS_trans_sf"/>
</dbReference>
<dbReference type="PANTHER" id="PTHR11360:SF281">
    <property type="entry name" value="ASPYRIDONES EFFLUX PROTEIN APDF-RELATED"/>
    <property type="match status" value="1"/>
</dbReference>
<keyword evidence="1" id="KW-0472">Membrane</keyword>
<proteinExistence type="predicted"/>
<dbReference type="SUPFAM" id="SSF103473">
    <property type="entry name" value="MFS general substrate transporter"/>
    <property type="match status" value="1"/>
</dbReference>
<dbReference type="AlphaFoldDB" id="A0A0C3G8W7"/>
<dbReference type="Gene3D" id="1.20.1250.20">
    <property type="entry name" value="MFS general substrate transporter like domains"/>
    <property type="match status" value="1"/>
</dbReference>
<dbReference type="InParanoid" id="A0A0C3G8W7"/>
<evidence type="ECO:0000256" key="1">
    <source>
        <dbReference type="SAM" id="Phobius"/>
    </source>
</evidence>
<dbReference type="InterPro" id="IPR050327">
    <property type="entry name" value="Proton-linked_MCT"/>
</dbReference>
<dbReference type="OrthoDB" id="6499973at2759"/>
<feature type="transmembrane region" description="Helical" evidence="1">
    <location>
        <begin position="51"/>
        <end position="72"/>
    </location>
</feature>
<reference evidence="3" key="2">
    <citation type="submission" date="2015-01" db="EMBL/GenBank/DDBJ databases">
        <title>Evolutionary Origins and Diversification of the Mycorrhizal Mutualists.</title>
        <authorList>
            <consortium name="DOE Joint Genome Institute"/>
            <consortium name="Mycorrhizal Genomics Consortium"/>
            <person name="Kohler A."/>
            <person name="Kuo A."/>
            <person name="Nagy L.G."/>
            <person name="Floudas D."/>
            <person name="Copeland A."/>
            <person name="Barry K.W."/>
            <person name="Cichocki N."/>
            <person name="Veneault-Fourrey C."/>
            <person name="LaButti K."/>
            <person name="Lindquist E.A."/>
            <person name="Lipzen A."/>
            <person name="Lundell T."/>
            <person name="Morin E."/>
            <person name="Murat C."/>
            <person name="Riley R."/>
            <person name="Ohm R."/>
            <person name="Sun H."/>
            <person name="Tunlid A."/>
            <person name="Henrissat B."/>
            <person name="Grigoriev I.V."/>
            <person name="Hibbett D.S."/>
            <person name="Martin F."/>
        </authorList>
    </citation>
    <scope>NUCLEOTIDE SEQUENCE [LARGE SCALE GENOMIC DNA]</scope>
    <source>
        <strain evidence="3">Zn</strain>
    </source>
</reference>
<protein>
    <recommendedName>
        <fullName evidence="4">Major facilitator superfamily (MFS) profile domain-containing protein</fullName>
    </recommendedName>
</protein>
<name>A0A0C3G8W7_OIDMZ</name>
<dbReference type="Proteomes" id="UP000054321">
    <property type="component" value="Unassembled WGS sequence"/>
</dbReference>
<accession>A0A0C3G8W7</accession>
<keyword evidence="1" id="KW-1133">Transmembrane helix</keyword>
<organism evidence="2 3">
    <name type="scientific">Oidiodendron maius (strain Zn)</name>
    <dbReference type="NCBI Taxonomy" id="913774"/>
    <lineage>
        <taxon>Eukaryota</taxon>
        <taxon>Fungi</taxon>
        <taxon>Dikarya</taxon>
        <taxon>Ascomycota</taxon>
        <taxon>Pezizomycotina</taxon>
        <taxon>Leotiomycetes</taxon>
        <taxon>Leotiomycetes incertae sedis</taxon>
        <taxon>Myxotrichaceae</taxon>
        <taxon>Oidiodendron</taxon>
    </lineage>
</organism>
<gene>
    <name evidence="2" type="ORF">OIDMADRAFT_139348</name>
</gene>
<keyword evidence="1" id="KW-0812">Transmembrane</keyword>
<dbReference type="EMBL" id="KN832914">
    <property type="protein sequence ID" value="KIM92630.1"/>
    <property type="molecule type" value="Genomic_DNA"/>
</dbReference>
<dbReference type="HOGENOM" id="CLU_2386768_0_0_1"/>
<evidence type="ECO:0008006" key="4">
    <source>
        <dbReference type="Google" id="ProtNLM"/>
    </source>
</evidence>
<evidence type="ECO:0000313" key="2">
    <source>
        <dbReference type="EMBL" id="KIM92630.1"/>
    </source>
</evidence>
<sequence>MAPCLAATGQYFQKKRGAAMGVTITGSSLGGVIFPIALGKMLNSNKLGFGWSIRICTFMMLGLFVPPCALVLARLPPRRGKFCIMSASLLAFSL</sequence>
<reference evidence="2 3" key="1">
    <citation type="submission" date="2014-04" db="EMBL/GenBank/DDBJ databases">
        <authorList>
            <consortium name="DOE Joint Genome Institute"/>
            <person name="Kuo A."/>
            <person name="Martino E."/>
            <person name="Perotto S."/>
            <person name="Kohler A."/>
            <person name="Nagy L.G."/>
            <person name="Floudas D."/>
            <person name="Copeland A."/>
            <person name="Barry K.W."/>
            <person name="Cichocki N."/>
            <person name="Veneault-Fourrey C."/>
            <person name="LaButti K."/>
            <person name="Lindquist E.A."/>
            <person name="Lipzen A."/>
            <person name="Lundell T."/>
            <person name="Morin E."/>
            <person name="Murat C."/>
            <person name="Sun H."/>
            <person name="Tunlid A."/>
            <person name="Henrissat B."/>
            <person name="Grigoriev I.V."/>
            <person name="Hibbett D.S."/>
            <person name="Martin F."/>
            <person name="Nordberg H.P."/>
            <person name="Cantor M.N."/>
            <person name="Hua S.X."/>
        </authorList>
    </citation>
    <scope>NUCLEOTIDE SEQUENCE [LARGE SCALE GENOMIC DNA]</scope>
    <source>
        <strain evidence="2 3">Zn</strain>
    </source>
</reference>
<evidence type="ECO:0000313" key="3">
    <source>
        <dbReference type="Proteomes" id="UP000054321"/>
    </source>
</evidence>
<keyword evidence="3" id="KW-1185">Reference proteome</keyword>
<feature type="transmembrane region" description="Helical" evidence="1">
    <location>
        <begin position="18"/>
        <end position="39"/>
    </location>
</feature>
<dbReference type="PANTHER" id="PTHR11360">
    <property type="entry name" value="MONOCARBOXYLATE TRANSPORTER"/>
    <property type="match status" value="1"/>
</dbReference>